<evidence type="ECO:0000313" key="4">
    <source>
        <dbReference type="EMBL" id="MFC6672139.1"/>
    </source>
</evidence>
<dbReference type="Pfam" id="PF01590">
    <property type="entry name" value="GAF"/>
    <property type="match status" value="1"/>
</dbReference>
<keyword evidence="2" id="KW-0808">Transferase</keyword>
<dbReference type="SUPFAM" id="SSF52009">
    <property type="entry name" value="Phosphohistidine domain"/>
    <property type="match status" value="1"/>
</dbReference>
<dbReference type="SMART" id="SM00065">
    <property type="entry name" value="GAF"/>
    <property type="match status" value="1"/>
</dbReference>
<name>A0ABW2A3W7_9GAMM</name>
<evidence type="ECO:0000256" key="1">
    <source>
        <dbReference type="ARBA" id="ARBA00007837"/>
    </source>
</evidence>
<dbReference type="InterPro" id="IPR008279">
    <property type="entry name" value="PEP-util_enz_mobile_dom"/>
</dbReference>
<dbReference type="PANTHER" id="PTHR46244:SF1">
    <property type="entry name" value="PHOSPHOENOLPYRUVATE-DEPENDENT PHOSPHOTRANSFERASE SYSTEM"/>
    <property type="match status" value="1"/>
</dbReference>
<dbReference type="InterPro" id="IPR050499">
    <property type="entry name" value="PEP-utilizing_PTS_enzyme"/>
</dbReference>
<comment type="caution">
    <text evidence="4">The sequence shown here is derived from an EMBL/GenBank/DDBJ whole genome shotgun (WGS) entry which is preliminary data.</text>
</comment>
<dbReference type="Gene3D" id="3.30.450.40">
    <property type="match status" value="1"/>
</dbReference>
<keyword evidence="5" id="KW-1185">Reference proteome</keyword>
<accession>A0ABW2A3W7</accession>
<feature type="domain" description="GAF" evidence="3">
    <location>
        <begin position="17"/>
        <end position="162"/>
    </location>
</feature>
<dbReference type="Gene3D" id="3.50.30.10">
    <property type="entry name" value="Phosphohistidine domain"/>
    <property type="match status" value="1"/>
</dbReference>
<evidence type="ECO:0000259" key="3">
    <source>
        <dbReference type="SMART" id="SM00065"/>
    </source>
</evidence>
<dbReference type="EMBL" id="JBHSWE010000001">
    <property type="protein sequence ID" value="MFC6672139.1"/>
    <property type="molecule type" value="Genomic_DNA"/>
</dbReference>
<sequence>MLVTLRRILKEVQAARDLDEALMLIVRLVKKAIPIDACAVYLADENHYTLMAADGLNAGAIGHVRLGLDEGIVGWVGERRELINLANAASHPRYLCSGDTGEERYAAVLGVPLIHYHRVLGVLVAWKSAPCPFDKEDVALFVTLAAQLAKVIHEAAALGNVLRQLNGGASDSTYIQGIQAAPGVAVGTIALLDPQPRLTSVANRSVPDNEAEAAAFACALNATREELNAISARLAGELPDDELALFDVYVKLLESDSLTADTLQRIQAGNWAPGAWRDTIADHARVFENMDDHYLRARAEDIRDLGDRVLTHMQARSPAPRQYPKHCILMGETVGITDIAAVPFDRLCGIVSQHGSTLSHTAVMARAMGIPAVTSLAALPWGGSTVAPP</sequence>
<dbReference type="SUPFAM" id="SSF55781">
    <property type="entry name" value="GAF domain-like"/>
    <property type="match status" value="1"/>
</dbReference>
<dbReference type="Pfam" id="PF05524">
    <property type="entry name" value="PEP-utilisers_N"/>
    <property type="match status" value="1"/>
</dbReference>
<dbReference type="PANTHER" id="PTHR46244">
    <property type="entry name" value="PHOSPHOENOLPYRUVATE-PROTEIN PHOSPHOTRANSFERASE"/>
    <property type="match status" value="1"/>
</dbReference>
<dbReference type="Proteomes" id="UP001596422">
    <property type="component" value="Unassembled WGS sequence"/>
</dbReference>
<dbReference type="InterPro" id="IPR029016">
    <property type="entry name" value="GAF-like_dom_sf"/>
</dbReference>
<dbReference type="InterPro" id="IPR036618">
    <property type="entry name" value="PtsI_HPr-bd_sf"/>
</dbReference>
<organism evidence="4 5">
    <name type="scientific">Marinobacterium aestuariivivens</name>
    <dbReference type="NCBI Taxonomy" id="1698799"/>
    <lineage>
        <taxon>Bacteria</taxon>
        <taxon>Pseudomonadati</taxon>
        <taxon>Pseudomonadota</taxon>
        <taxon>Gammaproteobacteria</taxon>
        <taxon>Oceanospirillales</taxon>
        <taxon>Oceanospirillaceae</taxon>
        <taxon>Marinobacterium</taxon>
    </lineage>
</organism>
<dbReference type="SUPFAM" id="SSF47831">
    <property type="entry name" value="Enzyme I of the PEP:sugar phosphotransferase system HPr-binding (sub)domain"/>
    <property type="match status" value="1"/>
</dbReference>
<reference evidence="5" key="1">
    <citation type="journal article" date="2019" name="Int. J. Syst. Evol. Microbiol.">
        <title>The Global Catalogue of Microorganisms (GCM) 10K type strain sequencing project: providing services to taxonomists for standard genome sequencing and annotation.</title>
        <authorList>
            <consortium name="The Broad Institute Genomics Platform"/>
            <consortium name="The Broad Institute Genome Sequencing Center for Infectious Disease"/>
            <person name="Wu L."/>
            <person name="Ma J."/>
        </authorList>
    </citation>
    <scope>NUCLEOTIDE SEQUENCE [LARGE SCALE GENOMIC DNA]</scope>
    <source>
        <strain evidence="5">NBRC 111756</strain>
    </source>
</reference>
<comment type="similarity">
    <text evidence="1">Belongs to the PEP-utilizing enzyme family.</text>
</comment>
<dbReference type="InterPro" id="IPR008731">
    <property type="entry name" value="PTS_EIN"/>
</dbReference>
<dbReference type="InterPro" id="IPR003018">
    <property type="entry name" value="GAF"/>
</dbReference>
<evidence type="ECO:0000313" key="5">
    <source>
        <dbReference type="Proteomes" id="UP001596422"/>
    </source>
</evidence>
<proteinExistence type="inferred from homology"/>
<protein>
    <submittedName>
        <fullName evidence="4">Phosphoenolpyruvate-utilizing N-terminal domain-containing protein</fullName>
    </submittedName>
</protein>
<dbReference type="InterPro" id="IPR036637">
    <property type="entry name" value="Phosphohistidine_dom_sf"/>
</dbReference>
<dbReference type="RefSeq" id="WP_379910598.1">
    <property type="nucleotide sequence ID" value="NZ_JBHSWE010000001.1"/>
</dbReference>
<gene>
    <name evidence="4" type="ORF">ACFQDL_20275</name>
</gene>
<dbReference type="Gene3D" id="1.10.274.10">
    <property type="entry name" value="PtsI, HPr-binding domain"/>
    <property type="match status" value="1"/>
</dbReference>
<evidence type="ECO:0000256" key="2">
    <source>
        <dbReference type="ARBA" id="ARBA00022679"/>
    </source>
</evidence>
<dbReference type="Pfam" id="PF00391">
    <property type="entry name" value="PEP-utilizers"/>
    <property type="match status" value="1"/>
</dbReference>